<evidence type="ECO:0008006" key="4">
    <source>
        <dbReference type="Google" id="ProtNLM"/>
    </source>
</evidence>
<feature type="region of interest" description="Disordered" evidence="1">
    <location>
        <begin position="341"/>
        <end position="396"/>
    </location>
</feature>
<keyword evidence="3" id="KW-1185">Reference proteome</keyword>
<proteinExistence type="predicted"/>
<sequence length="419" mass="46242">MPPRSSSSGEVLSTRALNRALLARQMLLRRAELSAADALEHVVGMQAQAPNPPYLGLWTRLDGFAIDDLATLVRERKAVRIALMRSTIFLVTARDALRLRPVLHAELLRWGKTVYRKGLQGVDVDALAVAARALVEEAPRTWAELGPLLSQRWPAADRTALVGMARTILPLVQVPPRGIWGESGPAAHTTAEHWLGQPLAAETAPDNMVMRYLAAFGPASVRDAQHWCGLKRLNVVMDRLRPRLVSFRDENGTELFDLPDAPRPDADTPAPVRFLPDFDNVLLSHADRTRIISEEDRARVFSVNGIIRASILVDGFVRGCGRSKRSATRLCWSSTLSWRSPPRTGARWRKKASAWSASPPRMPPGTRCGSRSPRARRTSSNGAGRPGSNAVDRQKHPRAAAVRGCFIGTVRILYRTKID</sequence>
<dbReference type="InterPro" id="IPR009351">
    <property type="entry name" value="AlkZ-like"/>
</dbReference>
<dbReference type="AlphaFoldDB" id="A0A841GWD6"/>
<evidence type="ECO:0000313" key="3">
    <source>
        <dbReference type="Proteomes" id="UP000582837"/>
    </source>
</evidence>
<dbReference type="RefSeq" id="WP_205761086.1">
    <property type="nucleotide sequence ID" value="NZ_JABDTL010000001.1"/>
</dbReference>
<comment type="caution">
    <text evidence="2">The sequence shown here is derived from an EMBL/GenBank/DDBJ whole genome shotgun (WGS) entry which is preliminary data.</text>
</comment>
<evidence type="ECO:0000256" key="1">
    <source>
        <dbReference type="SAM" id="MobiDB-lite"/>
    </source>
</evidence>
<name>A0A841GWD6_9BACT</name>
<protein>
    <recommendedName>
        <fullName evidence="4">Winged helix DNA-binding domain-containing protein</fullName>
    </recommendedName>
</protein>
<accession>A0A841GWD6</accession>
<dbReference type="EMBL" id="JACHIA010000001">
    <property type="protein sequence ID" value="MBB6068536.1"/>
    <property type="molecule type" value="Genomic_DNA"/>
</dbReference>
<evidence type="ECO:0000313" key="2">
    <source>
        <dbReference type="EMBL" id="MBB6068536.1"/>
    </source>
</evidence>
<dbReference type="PANTHER" id="PTHR38479:SF2">
    <property type="entry name" value="WINGED HELIX DNA-BINDING DOMAIN-CONTAINING PROTEIN"/>
    <property type="match status" value="1"/>
</dbReference>
<reference evidence="2 3" key="1">
    <citation type="submission" date="2020-08" db="EMBL/GenBank/DDBJ databases">
        <title>Genomic Encyclopedia of Type Strains, Phase IV (KMG-IV): sequencing the most valuable type-strain genomes for metagenomic binning, comparative biology and taxonomic classification.</title>
        <authorList>
            <person name="Goeker M."/>
        </authorList>
    </citation>
    <scope>NUCLEOTIDE SEQUENCE [LARGE SCALE GENOMIC DNA]</scope>
    <source>
        <strain evidence="2 3">DSM 29007</strain>
    </source>
</reference>
<dbReference type="Proteomes" id="UP000582837">
    <property type="component" value="Unassembled WGS sequence"/>
</dbReference>
<dbReference type="PANTHER" id="PTHR38479">
    <property type="entry name" value="LMO0824 PROTEIN"/>
    <property type="match status" value="1"/>
</dbReference>
<organism evidence="2 3">
    <name type="scientific">Longimicrobium terrae</name>
    <dbReference type="NCBI Taxonomy" id="1639882"/>
    <lineage>
        <taxon>Bacteria</taxon>
        <taxon>Pseudomonadati</taxon>
        <taxon>Gemmatimonadota</taxon>
        <taxon>Longimicrobiia</taxon>
        <taxon>Longimicrobiales</taxon>
        <taxon>Longimicrobiaceae</taxon>
        <taxon>Longimicrobium</taxon>
    </lineage>
</organism>
<dbReference type="Pfam" id="PF06224">
    <property type="entry name" value="AlkZ-like"/>
    <property type="match status" value="1"/>
</dbReference>
<gene>
    <name evidence="2" type="ORF">HNQ61_000147</name>
</gene>